<dbReference type="SUPFAM" id="SSF47473">
    <property type="entry name" value="EF-hand"/>
    <property type="match status" value="1"/>
</dbReference>
<dbReference type="EMBL" id="FXUV01000019">
    <property type="protein sequence ID" value="SMQ12287.1"/>
    <property type="molecule type" value="Genomic_DNA"/>
</dbReference>
<evidence type="ECO:0000313" key="5">
    <source>
        <dbReference type="Proteomes" id="UP000215450"/>
    </source>
</evidence>
<dbReference type="OrthoDB" id="8603349at2"/>
<feature type="domain" description="EF-hand" evidence="2">
    <location>
        <begin position="36"/>
        <end position="50"/>
    </location>
</feature>
<reference evidence="4 5" key="2">
    <citation type="submission" date="2017-06" db="EMBL/GenBank/DDBJ databases">
        <authorList>
            <person name="Kim H.J."/>
            <person name="Triplett B.A."/>
        </authorList>
    </citation>
    <scope>NUCLEOTIDE SEQUENCE [LARGE SCALE GENOMIC DNA]</scope>
    <source>
        <strain evidence="4">Kingella_eburonensis</strain>
    </source>
</reference>
<feature type="chain" id="PRO_5015075251" evidence="1">
    <location>
        <begin position="22"/>
        <end position="118"/>
    </location>
</feature>
<evidence type="ECO:0000313" key="3">
    <source>
        <dbReference type="EMBL" id="SMQ12287.1"/>
    </source>
</evidence>
<sequence length="118" mass="13230">MKHALLCSTALMILPMVTAEACWTDPPTVAFIKLNDKNHDGMLDLEEWKAAQVKSKDNLIFSFEMNTVESFNRRDVNYNGKINAAELGADAVRYKKDPCVEFQASLSNMGGANSFMRH</sequence>
<evidence type="ECO:0000259" key="2">
    <source>
        <dbReference type="Pfam" id="PF13202"/>
    </source>
</evidence>
<dbReference type="Proteomes" id="UP000215450">
    <property type="component" value="Unassembled WGS sequence"/>
</dbReference>
<dbReference type="InterPro" id="IPR002048">
    <property type="entry name" value="EF_hand_dom"/>
</dbReference>
<dbReference type="Gene3D" id="1.10.238.10">
    <property type="entry name" value="EF-hand"/>
    <property type="match status" value="1"/>
</dbReference>
<evidence type="ECO:0000313" key="4">
    <source>
        <dbReference type="EMBL" id="SNB67379.1"/>
    </source>
</evidence>
<protein>
    <submittedName>
        <fullName evidence="4">EF hand</fullName>
    </submittedName>
</protein>
<dbReference type="InterPro" id="IPR011992">
    <property type="entry name" value="EF-hand-dom_pair"/>
</dbReference>
<dbReference type="Pfam" id="PF13202">
    <property type="entry name" value="EF-hand_5"/>
    <property type="match status" value="1"/>
</dbReference>
<dbReference type="STRING" id="1522312.GCA_900177895_00951"/>
<keyword evidence="5" id="KW-1185">Reference proteome</keyword>
<feature type="signal peptide" evidence="1">
    <location>
        <begin position="1"/>
        <end position="21"/>
    </location>
</feature>
<dbReference type="RefSeq" id="WP_052368791.1">
    <property type="nucleotide sequence ID" value="NZ_CCNJ01000058.1"/>
</dbReference>
<name>A0A238TA90_9NEIS</name>
<dbReference type="AlphaFoldDB" id="A0A238TA90"/>
<evidence type="ECO:0000256" key="1">
    <source>
        <dbReference type="SAM" id="SignalP"/>
    </source>
</evidence>
<accession>A0A238TA90</accession>
<dbReference type="InterPro" id="IPR018247">
    <property type="entry name" value="EF_Hand_1_Ca_BS"/>
</dbReference>
<reference evidence="3" key="1">
    <citation type="submission" date="2017-05" db="EMBL/GenBank/DDBJ databases">
        <authorList>
            <person name="Song R."/>
            <person name="Chenine A.L."/>
            <person name="Ruprecht R.M."/>
        </authorList>
    </citation>
    <scope>NUCLEOTIDE SEQUENCE</scope>
    <source>
        <strain evidence="3">Kingella_eburonensis</strain>
    </source>
</reference>
<proteinExistence type="predicted"/>
<keyword evidence="1" id="KW-0732">Signal</keyword>
<dbReference type="GO" id="GO:0005509">
    <property type="term" value="F:calcium ion binding"/>
    <property type="evidence" value="ECO:0007669"/>
    <property type="project" value="InterPro"/>
</dbReference>
<organism evidence="4 5">
    <name type="scientific">Kingella negevensis</name>
    <dbReference type="NCBI Taxonomy" id="1522312"/>
    <lineage>
        <taxon>Bacteria</taxon>
        <taxon>Pseudomonadati</taxon>
        <taxon>Pseudomonadota</taxon>
        <taxon>Betaproteobacteria</taxon>
        <taxon>Neisseriales</taxon>
        <taxon>Neisseriaceae</taxon>
        <taxon>Kingella</taxon>
    </lineage>
</organism>
<dbReference type="PROSITE" id="PS00018">
    <property type="entry name" value="EF_HAND_1"/>
    <property type="match status" value="1"/>
</dbReference>
<dbReference type="EMBL" id="FXUV02000021">
    <property type="protein sequence ID" value="SNB67379.1"/>
    <property type="molecule type" value="Genomic_DNA"/>
</dbReference>
<gene>
    <name evidence="4" type="ORF">KEBURONENSIS_00169</name>
</gene>